<evidence type="ECO:0000313" key="3">
    <source>
        <dbReference type="EMBL" id="CUU05813.1"/>
    </source>
</evidence>
<accession>A0A0S4N483</accession>
<name>A0A0P1M2N3_9BACT</name>
<organism evidence="3 4">
    <name type="scientific">Candidatus Kryptonium thompsonii</name>
    <dbReference type="NCBI Taxonomy" id="1633631"/>
    <lineage>
        <taxon>Bacteria</taxon>
        <taxon>Pseudomonadati</taxon>
        <taxon>Candidatus Kryptoniota</taxon>
        <taxon>Candidatus Kryptonium</taxon>
    </lineage>
</organism>
<dbReference type="EMBL" id="CZVI01000016">
    <property type="protein sequence ID" value="CUS88758.1"/>
    <property type="molecule type" value="Genomic_DNA"/>
</dbReference>
<protein>
    <submittedName>
        <fullName evidence="3">Uncharacterized protein</fullName>
    </submittedName>
</protein>
<accession>A0A0P1M2N3</accession>
<evidence type="ECO:0000313" key="5">
    <source>
        <dbReference type="Proteomes" id="UP000182200"/>
    </source>
</evidence>
<feature type="transmembrane region" description="Helical" evidence="1">
    <location>
        <begin position="114"/>
        <end position="140"/>
    </location>
</feature>
<gene>
    <name evidence="3" type="ORF">JGI4_01356</name>
    <name evidence="2" type="ORF">JGI8_01237</name>
</gene>
<accession>A0A0P1LHB4</accession>
<accession>A0A0P1MBT3</accession>
<feature type="transmembrane region" description="Helical" evidence="1">
    <location>
        <begin position="160"/>
        <end position="180"/>
    </location>
</feature>
<evidence type="ECO:0000256" key="1">
    <source>
        <dbReference type="SAM" id="Phobius"/>
    </source>
</evidence>
<keyword evidence="1" id="KW-0472">Membrane</keyword>
<feature type="transmembrane region" description="Helical" evidence="1">
    <location>
        <begin position="192"/>
        <end position="212"/>
    </location>
</feature>
<dbReference type="Proteomes" id="UP000182200">
    <property type="component" value="Unassembled WGS sequence"/>
</dbReference>
<dbReference type="Proteomes" id="UP000182011">
    <property type="component" value="Unassembled WGS sequence"/>
</dbReference>
<reference evidence="4 5" key="1">
    <citation type="submission" date="2015-11" db="EMBL/GenBank/DDBJ databases">
        <authorList>
            <person name="Varghese N."/>
        </authorList>
    </citation>
    <scope>NUCLEOTIDE SEQUENCE [LARGE SCALE GENOMIC DNA]</scope>
    <source>
        <strain evidence="2 5">JGI-8</strain>
    </source>
</reference>
<reference evidence="3" key="2">
    <citation type="submission" date="2015-11" db="EMBL/GenBank/DDBJ databases">
        <authorList>
            <person name="Zhang Y."/>
            <person name="Guo Z."/>
        </authorList>
    </citation>
    <scope>NUCLEOTIDE SEQUENCE [LARGE SCALE GENOMIC DNA]</scope>
    <source>
        <strain evidence="3">JGI-4</strain>
    </source>
</reference>
<keyword evidence="1" id="KW-1133">Transmembrane helix</keyword>
<keyword evidence="1" id="KW-0812">Transmembrane</keyword>
<accession>A0A0P1M843</accession>
<keyword evidence="5" id="KW-1185">Reference proteome</keyword>
<feature type="transmembrane region" description="Helical" evidence="1">
    <location>
        <begin position="7"/>
        <end position="27"/>
    </location>
</feature>
<feature type="transmembrane region" description="Helical" evidence="1">
    <location>
        <begin position="87"/>
        <end position="107"/>
    </location>
</feature>
<proteinExistence type="predicted"/>
<evidence type="ECO:0000313" key="4">
    <source>
        <dbReference type="Proteomes" id="UP000182011"/>
    </source>
</evidence>
<dbReference type="EMBL" id="FAOP01000005">
    <property type="protein sequence ID" value="CUU05813.1"/>
    <property type="molecule type" value="Genomic_DNA"/>
</dbReference>
<dbReference type="STRING" id="1633631.GCA_001442925_01351"/>
<dbReference type="AlphaFoldDB" id="A0A0P1M2N3"/>
<evidence type="ECO:0000313" key="2">
    <source>
        <dbReference type="EMBL" id="CUS88758.1"/>
    </source>
</evidence>
<accession>A0A0P1MK09</accession>
<sequence length="223" mass="26158">MWKIPKELYIFLPIVYIVTVFACSYLITSLDFYVEYVFSEHEKKLEASGEAPAEYEDMLEMTRMVIENPVYRMYGSSLVAFKRTRDLGIFILLHWLCFSFIMGKWLISRQYFDILFIFTVILSIGVIFDTVIRIILLEVLPTTSLATWLIGHRYFNPDNLFHFVLARVEVFSLLYLLLISFNLSISYHERPLFVFILTVLCYLTLTILGFLLKFNFSLGPTGL</sequence>
<dbReference type="PROSITE" id="PS51257">
    <property type="entry name" value="PROKAR_LIPOPROTEIN"/>
    <property type="match status" value="1"/>
</dbReference>